<protein>
    <recommendedName>
        <fullName evidence="5">DUF2243 domain-containing protein</fullName>
    </recommendedName>
</protein>
<evidence type="ECO:0000256" key="1">
    <source>
        <dbReference type="SAM" id="MobiDB-lite"/>
    </source>
</evidence>
<feature type="compositionally biased region" description="Acidic residues" evidence="1">
    <location>
        <begin position="152"/>
        <end position="161"/>
    </location>
</feature>
<organism evidence="3 4">
    <name type="scientific">Micromonospora viridifaciens</name>
    <dbReference type="NCBI Taxonomy" id="1881"/>
    <lineage>
        <taxon>Bacteria</taxon>
        <taxon>Bacillati</taxon>
        <taxon>Actinomycetota</taxon>
        <taxon>Actinomycetes</taxon>
        <taxon>Micromonosporales</taxon>
        <taxon>Micromonosporaceae</taxon>
        <taxon>Micromonospora</taxon>
    </lineage>
</organism>
<evidence type="ECO:0000313" key="3">
    <source>
        <dbReference type="EMBL" id="SCE99707.1"/>
    </source>
</evidence>
<dbReference type="Proteomes" id="UP000198242">
    <property type="component" value="Chromosome I"/>
</dbReference>
<proteinExistence type="predicted"/>
<keyword evidence="2" id="KW-0472">Membrane</keyword>
<evidence type="ECO:0008006" key="5">
    <source>
        <dbReference type="Google" id="ProtNLM"/>
    </source>
</evidence>
<evidence type="ECO:0000256" key="2">
    <source>
        <dbReference type="SAM" id="Phobius"/>
    </source>
</evidence>
<dbReference type="AlphaFoldDB" id="A0A1C4WTY1"/>
<feature type="transmembrane region" description="Helical" evidence="2">
    <location>
        <begin position="12"/>
        <end position="30"/>
    </location>
</feature>
<dbReference type="RefSeq" id="WP_157744429.1">
    <property type="nucleotide sequence ID" value="NZ_LT607411.1"/>
</dbReference>
<evidence type="ECO:0000313" key="4">
    <source>
        <dbReference type="Proteomes" id="UP000198242"/>
    </source>
</evidence>
<sequence>MIRAVDHPGTGGVRILFAVGLVINFAGFVYDWAWHSWNLSLETIPPSKLLVVHGGIYVGSLLVAVAVGHALRRRLFTSRPERIGLLVIAAGLLLEFAGDAADMWTHSQGYEKDLYHDFVYRGAALTVLGYLLLELFQLYRSGVPEATAAPAADDDAADDDAAAGPEQIAGRSTPG</sequence>
<feature type="transmembrane region" description="Helical" evidence="2">
    <location>
        <begin position="50"/>
        <end position="71"/>
    </location>
</feature>
<dbReference type="EMBL" id="LT607411">
    <property type="protein sequence ID" value="SCE99707.1"/>
    <property type="molecule type" value="Genomic_DNA"/>
</dbReference>
<keyword evidence="4" id="KW-1185">Reference proteome</keyword>
<gene>
    <name evidence="3" type="ORF">GA0074695_2752</name>
</gene>
<feature type="region of interest" description="Disordered" evidence="1">
    <location>
        <begin position="149"/>
        <end position="175"/>
    </location>
</feature>
<keyword evidence="2" id="KW-1133">Transmembrane helix</keyword>
<feature type="transmembrane region" description="Helical" evidence="2">
    <location>
        <begin position="118"/>
        <end position="136"/>
    </location>
</feature>
<dbReference type="OrthoDB" id="5196881at2"/>
<feature type="transmembrane region" description="Helical" evidence="2">
    <location>
        <begin position="83"/>
        <end position="98"/>
    </location>
</feature>
<accession>A0A1C4WTY1</accession>
<keyword evidence="2" id="KW-0812">Transmembrane</keyword>
<name>A0A1C4WTY1_MICVI</name>
<reference evidence="4" key="1">
    <citation type="submission" date="2016-06" db="EMBL/GenBank/DDBJ databases">
        <authorList>
            <person name="Varghese N."/>
            <person name="Submissions Spin"/>
        </authorList>
    </citation>
    <scope>NUCLEOTIDE SEQUENCE [LARGE SCALE GENOMIC DNA]</scope>
    <source>
        <strain evidence="4">DSM 43909</strain>
    </source>
</reference>